<evidence type="ECO:0000313" key="2">
    <source>
        <dbReference type="EMBL" id="PIR94668.1"/>
    </source>
</evidence>
<dbReference type="EMBL" id="PFAP01000001">
    <property type="protein sequence ID" value="PIR94668.1"/>
    <property type="molecule type" value="Genomic_DNA"/>
</dbReference>
<organism evidence="2 3">
    <name type="scientific">Candidatus Falkowbacteria bacterium CG10_big_fil_rev_8_21_14_0_10_39_11</name>
    <dbReference type="NCBI Taxonomy" id="1974565"/>
    <lineage>
        <taxon>Bacteria</taxon>
        <taxon>Candidatus Falkowiibacteriota</taxon>
    </lineage>
</organism>
<evidence type="ECO:0000256" key="1">
    <source>
        <dbReference type="SAM" id="SignalP"/>
    </source>
</evidence>
<protein>
    <submittedName>
        <fullName evidence="2">Uncharacterized protein</fullName>
    </submittedName>
</protein>
<comment type="caution">
    <text evidence="2">The sequence shown here is derived from an EMBL/GenBank/DDBJ whole genome shotgun (WGS) entry which is preliminary data.</text>
</comment>
<keyword evidence="1" id="KW-0732">Signal</keyword>
<name>A0A2H0V6H2_9BACT</name>
<proteinExistence type="predicted"/>
<sequence>MKHFVPLFIAIAFVGISFMTVPSANALVMCDVDMPCFEIEGLRSEHNPEWHYVLATHSGFVMMENYGYDWRALDVVVSTEDDCFRVEAYATFDDVRMYRVFSGVISTFQTERRDCSVKGIDYVFKFDSYSYISYLDAISFHELYSGSDFPLDM</sequence>
<feature type="chain" id="PRO_5013661842" evidence="1">
    <location>
        <begin position="27"/>
        <end position="153"/>
    </location>
</feature>
<gene>
    <name evidence="2" type="ORF">COT97_00205</name>
</gene>
<dbReference type="Proteomes" id="UP000229901">
    <property type="component" value="Unassembled WGS sequence"/>
</dbReference>
<dbReference type="AlphaFoldDB" id="A0A2H0V6H2"/>
<reference evidence="3" key="1">
    <citation type="submission" date="2017-09" db="EMBL/GenBank/DDBJ databases">
        <title>Depth-based differentiation of microbial function through sediment-hosted aquifers and enrichment of novel symbionts in the deep terrestrial subsurface.</title>
        <authorList>
            <person name="Probst A.J."/>
            <person name="Ladd B."/>
            <person name="Jarett J.K."/>
            <person name="Geller-Mcgrath D.E."/>
            <person name="Sieber C.M.K."/>
            <person name="Emerson J.B."/>
            <person name="Anantharaman K."/>
            <person name="Thomas B.C."/>
            <person name="Malmstrom R."/>
            <person name="Stieglmeier M."/>
            <person name="Klingl A."/>
            <person name="Woyke T."/>
            <person name="Ryan C.M."/>
            <person name="Banfield J.F."/>
        </authorList>
    </citation>
    <scope>NUCLEOTIDE SEQUENCE [LARGE SCALE GENOMIC DNA]</scope>
</reference>
<accession>A0A2H0V6H2</accession>
<evidence type="ECO:0000313" key="3">
    <source>
        <dbReference type="Proteomes" id="UP000229901"/>
    </source>
</evidence>
<feature type="signal peptide" evidence="1">
    <location>
        <begin position="1"/>
        <end position="26"/>
    </location>
</feature>